<dbReference type="PANTHER" id="PTHR31286">
    <property type="entry name" value="GLYCINE-RICH CELL WALL STRUCTURAL PROTEIN 1.8-LIKE"/>
    <property type="match status" value="1"/>
</dbReference>
<sequence length="446" mass="49015">MTDVGVQGRPPGDPPDKAVFWVSKVTGGEIGGRSTSEKVLNSAFVSDRLQVEFPDGEDGEPVITIGSKVLDVMKGLVKLWKPTGGMYVLDLPRQCFMIRFEREEEYLAALTGGPWKVFGSYLLVQDWSPDFNPLRDDIVTTPVWIRVSNIPVIYYHEDILLGIASGLGKPVKVDLTTLQIERARFARVCVEVNLSKPLKGSVMINGERYYVAYESLSNICSGCGVFGHLVHNCPRWQLEPEVDHSVPNVSPPPETNQHEDGFTEVRRHGRKAQSPVGTVVFAAGGKSDRRSHVSSGKVNKETVVTSNKFGNLMEDAIVSGIREVAISSEENKENENISQGGNQGKFVPQVMAAVGRFEKKKNGQRVALKETSIGGNKPNEVNGFRPKTYKNNRPTRGLVFGPPRREGDFAASGKRLRVEDGFVGRPGGVFTPESGERMRTGLSQEC</sequence>
<dbReference type="AlphaFoldDB" id="R0F9G5"/>
<dbReference type="PANTHER" id="PTHR31286:SF99">
    <property type="entry name" value="DUF4283 DOMAIN-CONTAINING PROTEIN"/>
    <property type="match status" value="1"/>
</dbReference>
<dbReference type="Pfam" id="PF14111">
    <property type="entry name" value="DUF4283"/>
    <property type="match status" value="1"/>
</dbReference>
<evidence type="ECO:0000313" key="3">
    <source>
        <dbReference type="EMBL" id="EOA18311.1"/>
    </source>
</evidence>
<dbReference type="InterPro" id="IPR025558">
    <property type="entry name" value="DUF4283"/>
</dbReference>
<organism evidence="3 4">
    <name type="scientific">Capsella rubella</name>
    <dbReference type="NCBI Taxonomy" id="81985"/>
    <lineage>
        <taxon>Eukaryota</taxon>
        <taxon>Viridiplantae</taxon>
        <taxon>Streptophyta</taxon>
        <taxon>Embryophyta</taxon>
        <taxon>Tracheophyta</taxon>
        <taxon>Spermatophyta</taxon>
        <taxon>Magnoliopsida</taxon>
        <taxon>eudicotyledons</taxon>
        <taxon>Gunneridae</taxon>
        <taxon>Pentapetalae</taxon>
        <taxon>rosids</taxon>
        <taxon>malvids</taxon>
        <taxon>Brassicales</taxon>
        <taxon>Brassicaceae</taxon>
        <taxon>Camelineae</taxon>
        <taxon>Capsella</taxon>
    </lineage>
</organism>
<name>R0F9G5_9BRAS</name>
<dbReference type="Proteomes" id="UP000029121">
    <property type="component" value="Unassembled WGS sequence"/>
</dbReference>
<dbReference type="InterPro" id="IPR040256">
    <property type="entry name" value="At4g02000-like"/>
</dbReference>
<evidence type="ECO:0000256" key="1">
    <source>
        <dbReference type="SAM" id="MobiDB-lite"/>
    </source>
</evidence>
<feature type="region of interest" description="Disordered" evidence="1">
    <location>
        <begin position="373"/>
        <end position="446"/>
    </location>
</feature>
<accession>R0F9G5</accession>
<feature type="domain" description="DUF4283" evidence="2">
    <location>
        <begin position="76"/>
        <end position="133"/>
    </location>
</feature>
<dbReference type="EMBL" id="KB870811">
    <property type="protein sequence ID" value="EOA18311.1"/>
    <property type="molecule type" value="Genomic_DNA"/>
</dbReference>
<gene>
    <name evidence="3" type="ORF">CARUB_v10006824mg</name>
</gene>
<dbReference type="eggNOG" id="KOG1075">
    <property type="taxonomic scope" value="Eukaryota"/>
</dbReference>
<reference evidence="4" key="1">
    <citation type="journal article" date="2013" name="Nat. Genet.">
        <title>The Capsella rubella genome and the genomic consequences of rapid mating system evolution.</title>
        <authorList>
            <person name="Slotte T."/>
            <person name="Hazzouri K.M."/>
            <person name="Agren J.A."/>
            <person name="Koenig D."/>
            <person name="Maumus F."/>
            <person name="Guo Y.L."/>
            <person name="Steige K."/>
            <person name="Platts A.E."/>
            <person name="Escobar J.S."/>
            <person name="Newman L.K."/>
            <person name="Wang W."/>
            <person name="Mandakova T."/>
            <person name="Vello E."/>
            <person name="Smith L.M."/>
            <person name="Henz S.R."/>
            <person name="Steffen J."/>
            <person name="Takuno S."/>
            <person name="Brandvain Y."/>
            <person name="Coop G."/>
            <person name="Andolfatto P."/>
            <person name="Hu T.T."/>
            <person name="Blanchette M."/>
            <person name="Clark R.M."/>
            <person name="Quesneville H."/>
            <person name="Nordborg M."/>
            <person name="Gaut B.S."/>
            <person name="Lysak M.A."/>
            <person name="Jenkins J."/>
            <person name="Grimwood J."/>
            <person name="Chapman J."/>
            <person name="Prochnik S."/>
            <person name="Shu S."/>
            <person name="Rokhsar D."/>
            <person name="Schmutz J."/>
            <person name="Weigel D."/>
            <person name="Wright S.I."/>
        </authorList>
    </citation>
    <scope>NUCLEOTIDE SEQUENCE [LARGE SCALE GENOMIC DNA]</scope>
    <source>
        <strain evidence="4">cv. Monte Gargano</strain>
    </source>
</reference>
<protein>
    <recommendedName>
        <fullName evidence="2">DUF4283 domain-containing protein</fullName>
    </recommendedName>
</protein>
<evidence type="ECO:0000313" key="4">
    <source>
        <dbReference type="Proteomes" id="UP000029121"/>
    </source>
</evidence>
<proteinExistence type="predicted"/>
<keyword evidence="4" id="KW-1185">Reference proteome</keyword>
<dbReference type="STRING" id="81985.R0F9G5"/>
<evidence type="ECO:0000259" key="2">
    <source>
        <dbReference type="Pfam" id="PF14111"/>
    </source>
</evidence>